<dbReference type="OrthoDB" id="407221at2759"/>
<dbReference type="STRING" id="6205.A0A0R3WLP8"/>
<sequence>MDKRFVPGRDRCSSWWLPQPRDTSKKVVGLRPVKPLPHLHISMVREGCRNRPFYTIQVKPSQAHGLDQGIEQIGCWDPFPNRDYGEQLVGLNLERILYWVGQGAQPTERVSELLGLAGILPIHPHSLLVAHRTRLVVEKLTKARESPSEVAAKSEKAGSDGDLENEVKRGNEKEGEFLQREDSVWRKKCHDERWWRHGLV</sequence>
<dbReference type="GO" id="GO:0003735">
    <property type="term" value="F:structural constituent of ribosome"/>
    <property type="evidence" value="ECO:0007669"/>
    <property type="project" value="InterPro"/>
</dbReference>
<evidence type="ECO:0000256" key="1">
    <source>
        <dbReference type="ARBA" id="ARBA00006668"/>
    </source>
</evidence>
<reference evidence="9" key="1">
    <citation type="submission" date="2017-02" db="UniProtKB">
        <authorList>
            <consortium name="WormBaseParasite"/>
        </authorList>
    </citation>
    <scope>IDENTIFICATION</scope>
</reference>
<dbReference type="AlphaFoldDB" id="A0A0R3WLP8"/>
<reference evidence="7 8" key="2">
    <citation type="submission" date="2018-11" db="EMBL/GenBank/DDBJ databases">
        <authorList>
            <consortium name="Pathogen Informatics"/>
        </authorList>
    </citation>
    <scope>NUCLEOTIDE SEQUENCE [LARGE SCALE GENOMIC DNA]</scope>
</reference>
<dbReference type="GO" id="GO:0005763">
    <property type="term" value="C:mitochondrial small ribosomal subunit"/>
    <property type="evidence" value="ECO:0007669"/>
    <property type="project" value="TreeGrafter"/>
</dbReference>
<evidence type="ECO:0000256" key="5">
    <source>
        <dbReference type="ARBA" id="ARBA00035438"/>
    </source>
</evidence>
<dbReference type="NCBIfam" id="TIGR00002">
    <property type="entry name" value="S16"/>
    <property type="match status" value="1"/>
</dbReference>
<evidence type="ECO:0000313" key="9">
    <source>
        <dbReference type="WBParaSite" id="TTAC_0000168601-mRNA-1"/>
    </source>
</evidence>
<name>A0A0R3WLP8_HYDTA</name>
<evidence type="ECO:0000256" key="6">
    <source>
        <dbReference type="SAM" id="MobiDB-lite"/>
    </source>
</evidence>
<organism evidence="9">
    <name type="scientific">Hydatigena taeniaeformis</name>
    <name type="common">Feline tapeworm</name>
    <name type="synonym">Taenia taeniaeformis</name>
    <dbReference type="NCBI Taxonomy" id="6205"/>
    <lineage>
        <taxon>Eukaryota</taxon>
        <taxon>Metazoa</taxon>
        <taxon>Spiralia</taxon>
        <taxon>Lophotrochozoa</taxon>
        <taxon>Platyhelminthes</taxon>
        <taxon>Cestoda</taxon>
        <taxon>Eucestoda</taxon>
        <taxon>Cyclophyllidea</taxon>
        <taxon>Taeniidae</taxon>
        <taxon>Hydatigera</taxon>
    </lineage>
</organism>
<evidence type="ECO:0000313" key="8">
    <source>
        <dbReference type="Proteomes" id="UP000274429"/>
    </source>
</evidence>
<dbReference type="EMBL" id="UYWX01000440">
    <property type="protein sequence ID" value="VDM18375.1"/>
    <property type="molecule type" value="Genomic_DNA"/>
</dbReference>
<dbReference type="PANTHER" id="PTHR12919:SF20">
    <property type="entry name" value="SMALL RIBOSOMAL SUBUNIT PROTEIN BS16M"/>
    <property type="match status" value="1"/>
</dbReference>
<proteinExistence type="inferred from homology"/>
<comment type="similarity">
    <text evidence="1">Belongs to the bacterial ribosomal protein bS16 family.</text>
</comment>
<evidence type="ECO:0000256" key="4">
    <source>
        <dbReference type="ARBA" id="ARBA00035263"/>
    </source>
</evidence>
<keyword evidence="2" id="KW-0689">Ribosomal protein</keyword>
<feature type="region of interest" description="Disordered" evidence="6">
    <location>
        <begin position="146"/>
        <end position="177"/>
    </location>
</feature>
<dbReference type="GO" id="GO:0032543">
    <property type="term" value="P:mitochondrial translation"/>
    <property type="evidence" value="ECO:0007669"/>
    <property type="project" value="TreeGrafter"/>
</dbReference>
<keyword evidence="8" id="KW-1185">Reference proteome</keyword>
<dbReference type="InterPro" id="IPR023803">
    <property type="entry name" value="Ribosomal_bS16_dom_sf"/>
</dbReference>
<dbReference type="InterPro" id="IPR000307">
    <property type="entry name" value="Ribosomal_bS16"/>
</dbReference>
<dbReference type="Gene3D" id="3.30.1320.10">
    <property type="match status" value="1"/>
</dbReference>
<protein>
    <recommendedName>
        <fullName evidence="4">Small ribosomal subunit protein bS16m</fullName>
    </recommendedName>
    <alternativeName>
        <fullName evidence="5">28S ribosomal protein S16, mitochondrial</fullName>
    </alternativeName>
</protein>
<keyword evidence="3" id="KW-0687">Ribonucleoprotein</keyword>
<evidence type="ECO:0000313" key="7">
    <source>
        <dbReference type="EMBL" id="VDM18375.1"/>
    </source>
</evidence>
<dbReference type="PANTHER" id="PTHR12919">
    <property type="entry name" value="30S RIBOSOMAL PROTEIN S16"/>
    <property type="match status" value="1"/>
</dbReference>
<gene>
    <name evidence="7" type="ORF">TTAC_LOCUS1673</name>
</gene>
<dbReference type="WBParaSite" id="TTAC_0000168601-mRNA-1">
    <property type="protein sequence ID" value="TTAC_0000168601-mRNA-1"/>
    <property type="gene ID" value="TTAC_0000168601"/>
</dbReference>
<dbReference type="HAMAP" id="MF_00385">
    <property type="entry name" value="Ribosomal_bS16"/>
    <property type="match status" value="1"/>
</dbReference>
<evidence type="ECO:0000256" key="2">
    <source>
        <dbReference type="ARBA" id="ARBA00022980"/>
    </source>
</evidence>
<dbReference type="SUPFAM" id="SSF54565">
    <property type="entry name" value="Ribosomal protein S16"/>
    <property type="match status" value="1"/>
</dbReference>
<dbReference type="Pfam" id="PF00886">
    <property type="entry name" value="Ribosomal_S16"/>
    <property type="match status" value="1"/>
</dbReference>
<dbReference type="Proteomes" id="UP000274429">
    <property type="component" value="Unassembled WGS sequence"/>
</dbReference>
<evidence type="ECO:0000256" key="3">
    <source>
        <dbReference type="ARBA" id="ARBA00023274"/>
    </source>
</evidence>
<accession>A0A0R3WLP8</accession>